<comment type="similarity">
    <text evidence="2">Belongs to the class-V pyridoxal-phosphate-dependent aminotransferase family.</text>
</comment>
<dbReference type="AlphaFoldDB" id="A0A3B0TAS0"/>
<accession>A0A3B0TAS0</accession>
<keyword evidence="3" id="KW-0032">Aminotransferase</keyword>
<evidence type="ECO:0000256" key="1">
    <source>
        <dbReference type="ARBA" id="ARBA00001933"/>
    </source>
</evidence>
<evidence type="ECO:0000313" key="7">
    <source>
        <dbReference type="EMBL" id="VAW05904.1"/>
    </source>
</evidence>
<dbReference type="InterPro" id="IPR000192">
    <property type="entry name" value="Aminotrans_V_dom"/>
</dbReference>
<dbReference type="GO" id="GO:0005777">
    <property type="term" value="C:peroxisome"/>
    <property type="evidence" value="ECO:0007669"/>
    <property type="project" value="TreeGrafter"/>
</dbReference>
<feature type="domain" description="Aminotransferase class V" evidence="6">
    <location>
        <begin position="102"/>
        <end position="329"/>
    </location>
</feature>
<gene>
    <name evidence="7" type="ORF">MNBD_ACTINO01-1311</name>
</gene>
<dbReference type="InterPro" id="IPR015421">
    <property type="entry name" value="PyrdxlP-dep_Trfase_major"/>
</dbReference>
<sequence length="389" mass="41098">MSTRSPDFTLAAGPTTVSARVLSAQGSPVTYHYDPAFLERFRTLGDLVGRVYGTENDIILMQGEAVLGLEAAVVATVRPGMKVINLVNGPYGKGMGYWLRGHGAEVVEVETGYREVPTPEMIEAAVIGNPDAELLAVVHVETPCGTVSPLREIGQICRDNGVVTLVDAVASLGGVEIHPDEWGLDICVSAPQKCLGGPSGMSMLAISQQGWDLIAKNSNAPRDSFLSILDWKDKWLEGEKFPYTPSVSDVYGVFAACEQILEEGVEAAVLRHARTAAASRVGVLAMGLELWPLDPATAANSATAVKLPKGLTDSHVRDHIRRRYGVMISGALGAGDLVRLGHMGETARSLYPIIGLSALGQGLRDLGCKVDVGSGIDAAMAALSESPNL</sequence>
<protein>
    <recommendedName>
        <fullName evidence="6">Aminotransferase class V domain-containing protein</fullName>
    </recommendedName>
</protein>
<dbReference type="GO" id="GO:0019265">
    <property type="term" value="P:glycine biosynthetic process, by transamination of glyoxylate"/>
    <property type="evidence" value="ECO:0007669"/>
    <property type="project" value="TreeGrafter"/>
</dbReference>
<evidence type="ECO:0000259" key="6">
    <source>
        <dbReference type="Pfam" id="PF00266"/>
    </source>
</evidence>
<comment type="cofactor">
    <cofactor evidence="1">
        <name>pyridoxal 5'-phosphate</name>
        <dbReference type="ChEBI" id="CHEBI:597326"/>
    </cofactor>
</comment>
<keyword evidence="5" id="KW-0663">Pyridoxal phosphate</keyword>
<evidence type="ECO:0000256" key="4">
    <source>
        <dbReference type="ARBA" id="ARBA00022679"/>
    </source>
</evidence>
<evidence type="ECO:0000256" key="3">
    <source>
        <dbReference type="ARBA" id="ARBA00022576"/>
    </source>
</evidence>
<name>A0A3B0TAS0_9ZZZZ</name>
<proteinExistence type="inferred from homology"/>
<dbReference type="GO" id="GO:0008453">
    <property type="term" value="F:alanine-glyoxylate transaminase activity"/>
    <property type="evidence" value="ECO:0007669"/>
    <property type="project" value="TreeGrafter"/>
</dbReference>
<dbReference type="PIRSF" id="PIRSF000524">
    <property type="entry name" value="SPT"/>
    <property type="match status" value="1"/>
</dbReference>
<dbReference type="SUPFAM" id="SSF53383">
    <property type="entry name" value="PLP-dependent transferases"/>
    <property type="match status" value="1"/>
</dbReference>
<dbReference type="PANTHER" id="PTHR21152">
    <property type="entry name" value="AMINOTRANSFERASE CLASS V"/>
    <property type="match status" value="1"/>
</dbReference>
<dbReference type="PANTHER" id="PTHR21152:SF24">
    <property type="entry name" value="ALANINE--GLYOXYLATE AMINOTRANSFERASE 1"/>
    <property type="match status" value="1"/>
</dbReference>
<evidence type="ECO:0000256" key="2">
    <source>
        <dbReference type="ARBA" id="ARBA00009236"/>
    </source>
</evidence>
<dbReference type="EMBL" id="UOEI01000445">
    <property type="protein sequence ID" value="VAW05904.1"/>
    <property type="molecule type" value="Genomic_DNA"/>
</dbReference>
<dbReference type="InterPro" id="IPR015422">
    <property type="entry name" value="PyrdxlP-dep_Trfase_small"/>
</dbReference>
<keyword evidence="4" id="KW-0808">Transferase</keyword>
<dbReference type="InterPro" id="IPR015424">
    <property type="entry name" value="PyrdxlP-dep_Trfase"/>
</dbReference>
<reference evidence="7" key="1">
    <citation type="submission" date="2018-06" db="EMBL/GenBank/DDBJ databases">
        <authorList>
            <person name="Zhirakovskaya E."/>
        </authorList>
    </citation>
    <scope>NUCLEOTIDE SEQUENCE</scope>
</reference>
<dbReference type="GO" id="GO:0004760">
    <property type="term" value="F:L-serine-pyruvate transaminase activity"/>
    <property type="evidence" value="ECO:0007669"/>
    <property type="project" value="TreeGrafter"/>
</dbReference>
<dbReference type="Gene3D" id="3.40.640.10">
    <property type="entry name" value="Type I PLP-dependent aspartate aminotransferase-like (Major domain)"/>
    <property type="match status" value="1"/>
</dbReference>
<dbReference type="Gene3D" id="3.90.1150.10">
    <property type="entry name" value="Aspartate Aminotransferase, domain 1"/>
    <property type="match status" value="1"/>
</dbReference>
<dbReference type="InterPro" id="IPR024169">
    <property type="entry name" value="SP_NH2Trfase/AEP_transaminase"/>
</dbReference>
<dbReference type="Pfam" id="PF00266">
    <property type="entry name" value="Aminotran_5"/>
    <property type="match status" value="1"/>
</dbReference>
<organism evidence="7">
    <name type="scientific">hydrothermal vent metagenome</name>
    <dbReference type="NCBI Taxonomy" id="652676"/>
    <lineage>
        <taxon>unclassified sequences</taxon>
        <taxon>metagenomes</taxon>
        <taxon>ecological metagenomes</taxon>
    </lineage>
</organism>
<evidence type="ECO:0000256" key="5">
    <source>
        <dbReference type="ARBA" id="ARBA00022898"/>
    </source>
</evidence>